<evidence type="ECO:0000313" key="1">
    <source>
        <dbReference type="EMBL" id="GBP73722.1"/>
    </source>
</evidence>
<gene>
    <name evidence="1" type="ORF">EVAR_103184_1</name>
</gene>
<proteinExistence type="predicted"/>
<dbReference type="EMBL" id="BGZK01001184">
    <property type="protein sequence ID" value="GBP73722.1"/>
    <property type="molecule type" value="Genomic_DNA"/>
</dbReference>
<accession>A0A4C1YG07</accession>
<name>A0A4C1YG07_EUMVA</name>
<protein>
    <submittedName>
        <fullName evidence="1">Uncharacterized protein</fullName>
    </submittedName>
</protein>
<evidence type="ECO:0000313" key="2">
    <source>
        <dbReference type="Proteomes" id="UP000299102"/>
    </source>
</evidence>
<dbReference type="Proteomes" id="UP000299102">
    <property type="component" value="Unassembled WGS sequence"/>
</dbReference>
<dbReference type="AlphaFoldDB" id="A0A4C1YG07"/>
<organism evidence="1 2">
    <name type="scientific">Eumeta variegata</name>
    <name type="common">Bagworm moth</name>
    <name type="synonym">Eumeta japonica</name>
    <dbReference type="NCBI Taxonomy" id="151549"/>
    <lineage>
        <taxon>Eukaryota</taxon>
        <taxon>Metazoa</taxon>
        <taxon>Ecdysozoa</taxon>
        <taxon>Arthropoda</taxon>
        <taxon>Hexapoda</taxon>
        <taxon>Insecta</taxon>
        <taxon>Pterygota</taxon>
        <taxon>Neoptera</taxon>
        <taxon>Endopterygota</taxon>
        <taxon>Lepidoptera</taxon>
        <taxon>Glossata</taxon>
        <taxon>Ditrysia</taxon>
        <taxon>Tineoidea</taxon>
        <taxon>Psychidae</taxon>
        <taxon>Oiketicinae</taxon>
        <taxon>Eumeta</taxon>
    </lineage>
</organism>
<comment type="caution">
    <text evidence="1">The sequence shown here is derived from an EMBL/GenBank/DDBJ whole genome shotgun (WGS) entry which is preliminary data.</text>
</comment>
<sequence length="155" mass="17059">MSGCLIYVRGEGSFVQIGIGSGVGITIENEPGNKIENGSRVEIDIDRYKKKGKIHTTSMLAELRALTTRTRQPQERPEQCLSGQLVEIGKRIGSVKNTVRRKGISDARTLALGVAHAPGRFSRYPIPHIDVDRSRPTCSLTSTRSWRGVDTTARI</sequence>
<reference evidence="1 2" key="1">
    <citation type="journal article" date="2019" name="Commun. Biol.">
        <title>The bagworm genome reveals a unique fibroin gene that provides high tensile strength.</title>
        <authorList>
            <person name="Kono N."/>
            <person name="Nakamura H."/>
            <person name="Ohtoshi R."/>
            <person name="Tomita M."/>
            <person name="Numata K."/>
            <person name="Arakawa K."/>
        </authorList>
    </citation>
    <scope>NUCLEOTIDE SEQUENCE [LARGE SCALE GENOMIC DNA]</scope>
</reference>
<keyword evidence="2" id="KW-1185">Reference proteome</keyword>